<dbReference type="AlphaFoldDB" id="A0A1Q9E5U1"/>
<dbReference type="Gene3D" id="3.90.228.10">
    <property type="match status" value="1"/>
</dbReference>
<gene>
    <name evidence="4" type="ORF">AK812_SmicGene14328</name>
</gene>
<sequence length="1072" mass="119588">MRRNGMRTFAQGVDLRGPLALAATQREGGAKPPRRPKTAPLHWHTPDAADEADPDPQMQEGIEVDEDVVTDRTVRLVELLRNAEEVRPPKGLPCEGKVVSFDNALAFLLRYVRFLRELGPDLASPQVTFHWTAEENFESIVESNLRVPSADPAGVKKKHGAAFGRGIYTCPDYKMAKEDFSYGASATFACLALVGRQKVRHHGKGHGLSESHGAEFDSVLGRMPGRNCATWVLPASDQILPCFLVDEVALPAAVAKLRQAVALIREPWPIKPTAPPREAPEEDAPAETQPARGDEEKEELLQAPRWRRGDRQTSSLEPDSGDATLRPSGAEAEVATALPYGGDLQAAMRAQDRAAIKLLMTLRDQSQAPKSAARRTRWGQKKEEKEETRRPSDSRQLGGTLIHRAGDLLQAKEDFIVHQCNCVYSGSAQGVAEAVFKAHPDADVYSNCMSCTSALADACWLKAAARQGGSRCLQPTSSLMAEPFPDVPAPDASAKTGILPNRPLSTAQLQRYIQEAAYHRGEEDPLPPLQPPLQQRSLAQAQAQDEDVLFEEDVLRMLAEMRRVPPALRLVKDALVNYQRSSKQNVKGQERERLSRARKCLYPTPELTQAAPLPSKDPPTRATSSRSTSAGPSTATPRLPSSPWWTGSRPATTGHPTQSVWPQAPHNRPRTSPNTSTPAIAKPRMVDLGPGSPTSLPIPQRRAFGSMLSVTSQRSSMESLMDVLHTHSVVKKNASRKVASRLAMLAGRLHHKVFLLRAKQKNACELARSCRKRVITTRTKRQEEKNIAAAAIHSRQLEEWGPNPVMSTSVRRARTGVVSEADKSKREEAAAEEKTQEPDISKKVREEAPTPTKEKEAFNSFKAHSMSMDYNLPGGHVTQAWKLFKHYDTNDDDLLSPYEFQLLLRTVLRERYPRAKDVPRELFKEAIEIQQTQISVTFEDFLTWITRNAFQECLLLTDEQRFIRLVARRFYVSVPDVEKVKRRFDSFCQANPGLLEYQEFCQLIALLLNLRDTTALPESRVKSFWRELDDTGKGSVDFTEFIPWYLGYFGGDDGSSLVNFYRRIRPTVFEDD</sequence>
<feature type="compositionally biased region" description="Low complexity" evidence="2">
    <location>
        <begin position="620"/>
        <end position="638"/>
    </location>
</feature>
<evidence type="ECO:0000259" key="3">
    <source>
        <dbReference type="PROSITE" id="PS50222"/>
    </source>
</evidence>
<dbReference type="PROSITE" id="PS00018">
    <property type="entry name" value="EF_HAND_1"/>
    <property type="match status" value="1"/>
</dbReference>
<evidence type="ECO:0000313" key="5">
    <source>
        <dbReference type="Proteomes" id="UP000186817"/>
    </source>
</evidence>
<dbReference type="SUPFAM" id="SSF47473">
    <property type="entry name" value="EF-hand"/>
    <property type="match status" value="1"/>
</dbReference>
<protein>
    <recommendedName>
        <fullName evidence="3">EF-hand domain-containing protein</fullName>
    </recommendedName>
</protein>
<feature type="compositionally biased region" description="Basic and acidic residues" evidence="2">
    <location>
        <begin position="820"/>
        <end position="855"/>
    </location>
</feature>
<feature type="domain" description="EF-hand" evidence="3">
    <location>
        <begin position="875"/>
        <end position="910"/>
    </location>
</feature>
<organism evidence="4 5">
    <name type="scientific">Symbiodinium microadriaticum</name>
    <name type="common">Dinoflagellate</name>
    <name type="synonym">Zooxanthella microadriatica</name>
    <dbReference type="NCBI Taxonomy" id="2951"/>
    <lineage>
        <taxon>Eukaryota</taxon>
        <taxon>Sar</taxon>
        <taxon>Alveolata</taxon>
        <taxon>Dinophyceae</taxon>
        <taxon>Suessiales</taxon>
        <taxon>Symbiodiniaceae</taxon>
        <taxon>Symbiodinium</taxon>
    </lineage>
</organism>
<dbReference type="Proteomes" id="UP000186817">
    <property type="component" value="Unassembled WGS sequence"/>
</dbReference>
<keyword evidence="1" id="KW-0106">Calcium</keyword>
<dbReference type="InterPro" id="IPR002048">
    <property type="entry name" value="EF_hand_dom"/>
</dbReference>
<feature type="region of interest" description="Disordered" evidence="2">
    <location>
        <begin position="364"/>
        <end position="399"/>
    </location>
</feature>
<feature type="region of interest" description="Disordered" evidence="2">
    <location>
        <begin position="581"/>
        <end position="686"/>
    </location>
</feature>
<proteinExistence type="predicted"/>
<name>A0A1Q9E5U1_SYMMI</name>
<dbReference type="InterPro" id="IPR011992">
    <property type="entry name" value="EF-hand-dom_pair"/>
</dbReference>
<feature type="region of interest" description="Disordered" evidence="2">
    <location>
        <begin position="269"/>
        <end position="327"/>
    </location>
</feature>
<dbReference type="InterPro" id="IPR018247">
    <property type="entry name" value="EF_Hand_1_Ca_BS"/>
</dbReference>
<dbReference type="EMBL" id="LSRX01000254">
    <property type="protein sequence ID" value="OLQ02782.1"/>
    <property type="molecule type" value="Genomic_DNA"/>
</dbReference>
<feature type="region of interest" description="Disordered" evidence="2">
    <location>
        <begin position="23"/>
        <end position="55"/>
    </location>
</feature>
<dbReference type="OrthoDB" id="428443at2759"/>
<feature type="compositionally biased region" description="Basic and acidic residues" evidence="2">
    <location>
        <begin position="380"/>
        <end position="393"/>
    </location>
</feature>
<reference evidence="4 5" key="1">
    <citation type="submission" date="2016-02" db="EMBL/GenBank/DDBJ databases">
        <title>Genome analysis of coral dinoflagellate symbionts highlights evolutionary adaptations to a symbiotic lifestyle.</title>
        <authorList>
            <person name="Aranda M."/>
            <person name="Li Y."/>
            <person name="Liew Y.J."/>
            <person name="Baumgarten S."/>
            <person name="Simakov O."/>
            <person name="Wilson M."/>
            <person name="Piel J."/>
            <person name="Ashoor H."/>
            <person name="Bougouffa S."/>
            <person name="Bajic V.B."/>
            <person name="Ryu T."/>
            <person name="Ravasi T."/>
            <person name="Bayer T."/>
            <person name="Micklem G."/>
            <person name="Kim H."/>
            <person name="Bhak J."/>
            <person name="Lajeunesse T.C."/>
            <person name="Voolstra C.R."/>
        </authorList>
    </citation>
    <scope>NUCLEOTIDE SEQUENCE [LARGE SCALE GENOMIC DNA]</scope>
    <source>
        <strain evidence="4 5">CCMP2467</strain>
    </source>
</reference>
<dbReference type="Gene3D" id="1.10.238.10">
    <property type="entry name" value="EF-hand"/>
    <property type="match status" value="1"/>
</dbReference>
<dbReference type="SUPFAM" id="SSF56399">
    <property type="entry name" value="ADP-ribosylation"/>
    <property type="match status" value="1"/>
</dbReference>
<keyword evidence="5" id="KW-1185">Reference proteome</keyword>
<evidence type="ECO:0000313" key="4">
    <source>
        <dbReference type="EMBL" id="OLQ02782.1"/>
    </source>
</evidence>
<dbReference type="PROSITE" id="PS50222">
    <property type="entry name" value="EF_HAND_2"/>
    <property type="match status" value="2"/>
</dbReference>
<feature type="compositionally biased region" description="Polar residues" evidence="2">
    <location>
        <begin position="643"/>
        <end position="661"/>
    </location>
</feature>
<evidence type="ECO:0000256" key="2">
    <source>
        <dbReference type="SAM" id="MobiDB-lite"/>
    </source>
</evidence>
<accession>A0A1Q9E5U1</accession>
<feature type="region of interest" description="Disordered" evidence="2">
    <location>
        <begin position="814"/>
        <end position="855"/>
    </location>
</feature>
<evidence type="ECO:0000256" key="1">
    <source>
        <dbReference type="ARBA" id="ARBA00022837"/>
    </source>
</evidence>
<feature type="domain" description="EF-hand" evidence="3">
    <location>
        <begin position="1016"/>
        <end position="1051"/>
    </location>
</feature>
<dbReference type="GO" id="GO:0005509">
    <property type="term" value="F:calcium ion binding"/>
    <property type="evidence" value="ECO:0007669"/>
    <property type="project" value="InterPro"/>
</dbReference>
<comment type="caution">
    <text evidence="4">The sequence shown here is derived from an EMBL/GenBank/DDBJ whole genome shotgun (WGS) entry which is preliminary data.</text>
</comment>